<name>A0A931CDD7_9ACTN</name>
<reference evidence="1" key="1">
    <citation type="submission" date="2020-11" db="EMBL/GenBank/DDBJ databases">
        <title>Isolation and identification of active actinomycetes.</title>
        <authorList>
            <person name="Sun X."/>
        </authorList>
    </citation>
    <scope>NUCLEOTIDE SEQUENCE</scope>
    <source>
        <strain evidence="1">NEAU-A11</strain>
    </source>
</reference>
<accession>A0A931CDD7</accession>
<dbReference type="InterPro" id="IPR012349">
    <property type="entry name" value="Split_barrel_FMN-bd"/>
</dbReference>
<comment type="caution">
    <text evidence="1">The sequence shown here is derived from an EMBL/GenBank/DDBJ whole genome shotgun (WGS) entry which is preliminary data.</text>
</comment>
<gene>
    <name evidence="1" type="ORF">I4J89_21860</name>
</gene>
<dbReference type="RefSeq" id="WP_196415883.1">
    <property type="nucleotide sequence ID" value="NZ_JADQTO010000010.1"/>
</dbReference>
<dbReference type="Gene3D" id="2.30.110.10">
    <property type="entry name" value="Electron Transport, Fmn-binding Protein, Chain A"/>
    <property type="match status" value="1"/>
</dbReference>
<dbReference type="Proteomes" id="UP000598146">
    <property type="component" value="Unassembled WGS sequence"/>
</dbReference>
<organism evidence="1 2">
    <name type="scientific">Actinoplanes aureus</name>
    <dbReference type="NCBI Taxonomy" id="2792083"/>
    <lineage>
        <taxon>Bacteria</taxon>
        <taxon>Bacillati</taxon>
        <taxon>Actinomycetota</taxon>
        <taxon>Actinomycetes</taxon>
        <taxon>Micromonosporales</taxon>
        <taxon>Micromonosporaceae</taxon>
        <taxon>Actinoplanes</taxon>
    </lineage>
</organism>
<evidence type="ECO:0008006" key="3">
    <source>
        <dbReference type="Google" id="ProtNLM"/>
    </source>
</evidence>
<dbReference type="EMBL" id="JADQTO010000010">
    <property type="protein sequence ID" value="MBG0564093.1"/>
    <property type="molecule type" value="Genomic_DNA"/>
</dbReference>
<evidence type="ECO:0000313" key="1">
    <source>
        <dbReference type="EMBL" id="MBG0564093.1"/>
    </source>
</evidence>
<keyword evidence="2" id="KW-1185">Reference proteome</keyword>
<proteinExistence type="predicted"/>
<evidence type="ECO:0000313" key="2">
    <source>
        <dbReference type="Proteomes" id="UP000598146"/>
    </source>
</evidence>
<protein>
    <recommendedName>
        <fullName evidence="3">Nitroreductase</fullName>
    </recommendedName>
</protein>
<sequence>MTSSASAVPKNTSWRLARATAPAVRVLAGRRWFPIWAVVHHRGRVTGRSLTVPVAVIATPDSFIINLPWGAGTNWARNVLAAGECTIRWKGRDHRVNDPRIIDEAAARPYYSRFTWTMARKLFPADAWLLLHRDGS</sequence>
<dbReference type="AlphaFoldDB" id="A0A931CDD7"/>